<gene>
    <name evidence="2" type="ORF">P167DRAFT_577483</name>
</gene>
<feature type="region of interest" description="Disordered" evidence="1">
    <location>
        <begin position="1"/>
        <end position="106"/>
    </location>
</feature>
<dbReference type="OrthoDB" id="3921745at2759"/>
<dbReference type="Proteomes" id="UP000277580">
    <property type="component" value="Unassembled WGS sequence"/>
</dbReference>
<feature type="region of interest" description="Disordered" evidence="1">
    <location>
        <begin position="202"/>
        <end position="266"/>
    </location>
</feature>
<dbReference type="EMBL" id="ML119154">
    <property type="protein sequence ID" value="RPB09175.1"/>
    <property type="molecule type" value="Genomic_DNA"/>
</dbReference>
<keyword evidence="3" id="KW-1185">Reference proteome</keyword>
<evidence type="ECO:0000313" key="3">
    <source>
        <dbReference type="Proteomes" id="UP000277580"/>
    </source>
</evidence>
<feature type="compositionally biased region" description="Acidic residues" evidence="1">
    <location>
        <begin position="220"/>
        <end position="230"/>
    </location>
</feature>
<evidence type="ECO:0000256" key="1">
    <source>
        <dbReference type="SAM" id="MobiDB-lite"/>
    </source>
</evidence>
<evidence type="ECO:0000313" key="2">
    <source>
        <dbReference type="EMBL" id="RPB09175.1"/>
    </source>
</evidence>
<accession>A0A3N4KTS0</accession>
<dbReference type="AlphaFoldDB" id="A0A3N4KTS0"/>
<sequence>MLSINGMLGPSSPTSQSRREDRNFSTTSATVRMSQQQDRTGLQSLLNTPSSPEPISPEGSYSQGRSFSEEITSIPPHKRKHSHDDHNHSPSPHNSSPKKKRAPRPQYTKEQEDFIWFCRDDLAMSWRKVVQLYNNHWHPFESEPHIRSESGLQSRYYRILDFPVKIRKKKEPSRPDLGLIPSTNRRYEWMGVIKASIEEKKNAERNKRYATNVSPQLRQEDDDEREDGSESDIGGFDSRERGRARGRWANSRHNTTTSPELRANSGARMSLHVEGGEHEWESSRRSPVGTGGLCYDRGDSKSVISSSSCDSSSPTLDPIKTRFQDFGFTATSISEGPIHLPPLRSFPQSGIHYPDEFRKQTYEMAASNHISKISVFNLCI</sequence>
<feature type="compositionally biased region" description="Polar residues" evidence="1">
    <location>
        <begin position="24"/>
        <end position="48"/>
    </location>
</feature>
<organism evidence="2 3">
    <name type="scientific">Morchella conica CCBAS932</name>
    <dbReference type="NCBI Taxonomy" id="1392247"/>
    <lineage>
        <taxon>Eukaryota</taxon>
        <taxon>Fungi</taxon>
        <taxon>Dikarya</taxon>
        <taxon>Ascomycota</taxon>
        <taxon>Pezizomycotina</taxon>
        <taxon>Pezizomycetes</taxon>
        <taxon>Pezizales</taxon>
        <taxon>Morchellaceae</taxon>
        <taxon>Morchella</taxon>
    </lineage>
</organism>
<reference evidence="2 3" key="1">
    <citation type="journal article" date="2018" name="Nat. Ecol. Evol.">
        <title>Pezizomycetes genomes reveal the molecular basis of ectomycorrhizal truffle lifestyle.</title>
        <authorList>
            <person name="Murat C."/>
            <person name="Payen T."/>
            <person name="Noel B."/>
            <person name="Kuo A."/>
            <person name="Morin E."/>
            <person name="Chen J."/>
            <person name="Kohler A."/>
            <person name="Krizsan K."/>
            <person name="Balestrini R."/>
            <person name="Da Silva C."/>
            <person name="Montanini B."/>
            <person name="Hainaut M."/>
            <person name="Levati E."/>
            <person name="Barry K.W."/>
            <person name="Belfiori B."/>
            <person name="Cichocki N."/>
            <person name="Clum A."/>
            <person name="Dockter R.B."/>
            <person name="Fauchery L."/>
            <person name="Guy J."/>
            <person name="Iotti M."/>
            <person name="Le Tacon F."/>
            <person name="Lindquist E.A."/>
            <person name="Lipzen A."/>
            <person name="Malagnac F."/>
            <person name="Mello A."/>
            <person name="Molinier V."/>
            <person name="Miyauchi S."/>
            <person name="Poulain J."/>
            <person name="Riccioni C."/>
            <person name="Rubini A."/>
            <person name="Sitrit Y."/>
            <person name="Splivallo R."/>
            <person name="Traeger S."/>
            <person name="Wang M."/>
            <person name="Zifcakova L."/>
            <person name="Wipf D."/>
            <person name="Zambonelli A."/>
            <person name="Paolocci F."/>
            <person name="Nowrousian M."/>
            <person name="Ottonello S."/>
            <person name="Baldrian P."/>
            <person name="Spatafora J.W."/>
            <person name="Henrissat B."/>
            <person name="Nagy L.G."/>
            <person name="Aury J.M."/>
            <person name="Wincker P."/>
            <person name="Grigoriev I.V."/>
            <person name="Bonfante P."/>
            <person name="Martin F.M."/>
        </authorList>
    </citation>
    <scope>NUCLEOTIDE SEQUENCE [LARGE SCALE GENOMIC DNA]</scope>
    <source>
        <strain evidence="2 3">CCBAS932</strain>
    </source>
</reference>
<protein>
    <submittedName>
        <fullName evidence="2">Uncharacterized protein</fullName>
    </submittedName>
</protein>
<dbReference type="InParanoid" id="A0A3N4KTS0"/>
<proteinExistence type="predicted"/>
<name>A0A3N4KTS0_9PEZI</name>